<comment type="subcellular location">
    <subcellularLocation>
        <location evidence="1">Cell membrane</location>
        <topology evidence="1">Single-pass membrane protein</topology>
    </subcellularLocation>
</comment>
<keyword evidence="12" id="KW-1185">Reference proteome</keyword>
<accession>A0A9X2LBI4</accession>
<comment type="caution">
    <text evidence="11">The sequence shown here is derived from an EMBL/GenBank/DDBJ whole genome shotgun (WGS) entry which is preliminary data.</text>
</comment>
<name>A0A9X2LBI4_9PROT</name>
<dbReference type="InterPro" id="IPR036737">
    <property type="entry name" value="OmpA-like_sf"/>
</dbReference>
<keyword evidence="6 7" id="KW-0472">Membrane</keyword>
<evidence type="ECO:0000256" key="2">
    <source>
        <dbReference type="ARBA" id="ARBA00008914"/>
    </source>
</evidence>
<evidence type="ECO:0000313" key="12">
    <source>
        <dbReference type="Proteomes" id="UP001142610"/>
    </source>
</evidence>
<feature type="domain" description="OmpA-like" evidence="10">
    <location>
        <begin position="156"/>
        <end position="274"/>
    </location>
</feature>
<dbReference type="Proteomes" id="UP001142610">
    <property type="component" value="Unassembled WGS sequence"/>
</dbReference>
<dbReference type="AlphaFoldDB" id="A0A9X2LBI4"/>
<feature type="transmembrane region" description="Helical" evidence="9">
    <location>
        <begin position="20"/>
        <end position="37"/>
    </location>
</feature>
<evidence type="ECO:0000256" key="4">
    <source>
        <dbReference type="ARBA" id="ARBA00022692"/>
    </source>
</evidence>
<dbReference type="Gene3D" id="3.30.1330.60">
    <property type="entry name" value="OmpA-like domain"/>
    <property type="match status" value="1"/>
</dbReference>
<organism evidence="11 12">
    <name type="scientific">Parvularcula maris</name>
    <dbReference type="NCBI Taxonomy" id="2965077"/>
    <lineage>
        <taxon>Bacteria</taxon>
        <taxon>Pseudomonadati</taxon>
        <taxon>Pseudomonadota</taxon>
        <taxon>Alphaproteobacteria</taxon>
        <taxon>Parvularculales</taxon>
        <taxon>Parvularculaceae</taxon>
        <taxon>Parvularcula</taxon>
    </lineage>
</organism>
<keyword evidence="5 9" id="KW-1133">Transmembrane helix</keyword>
<dbReference type="InterPro" id="IPR025713">
    <property type="entry name" value="MotB-like_N_dom"/>
</dbReference>
<evidence type="ECO:0000256" key="8">
    <source>
        <dbReference type="SAM" id="MobiDB-lite"/>
    </source>
</evidence>
<keyword evidence="4 9" id="KW-0812">Transmembrane</keyword>
<evidence type="ECO:0000256" key="5">
    <source>
        <dbReference type="ARBA" id="ARBA00022989"/>
    </source>
</evidence>
<dbReference type="Pfam" id="PF00691">
    <property type="entry name" value="OmpA"/>
    <property type="match status" value="1"/>
</dbReference>
<evidence type="ECO:0000256" key="1">
    <source>
        <dbReference type="ARBA" id="ARBA00004162"/>
    </source>
</evidence>
<gene>
    <name evidence="11" type="ORF">NOG11_08895</name>
</gene>
<evidence type="ECO:0000256" key="3">
    <source>
        <dbReference type="ARBA" id="ARBA00022475"/>
    </source>
</evidence>
<dbReference type="Pfam" id="PF13677">
    <property type="entry name" value="MotB_plug"/>
    <property type="match status" value="1"/>
</dbReference>
<dbReference type="GO" id="GO:0005886">
    <property type="term" value="C:plasma membrane"/>
    <property type="evidence" value="ECO:0007669"/>
    <property type="project" value="UniProtKB-SubCell"/>
</dbReference>
<reference evidence="11" key="1">
    <citation type="submission" date="2022-07" db="EMBL/GenBank/DDBJ databases">
        <title>Parvularcula maris sp. nov., an algicidal bacterium isolated from seawater.</title>
        <authorList>
            <person name="Li F."/>
        </authorList>
    </citation>
    <scope>NUCLEOTIDE SEQUENCE</scope>
    <source>
        <strain evidence="11">BGMRC 0090</strain>
    </source>
</reference>
<comment type="similarity">
    <text evidence="2">Belongs to the MotB family.</text>
</comment>
<evidence type="ECO:0000259" key="10">
    <source>
        <dbReference type="PROSITE" id="PS51123"/>
    </source>
</evidence>
<protein>
    <submittedName>
        <fullName evidence="11">OmpA family protein</fullName>
    </submittedName>
</protein>
<evidence type="ECO:0000313" key="11">
    <source>
        <dbReference type="EMBL" id="MCQ8185512.1"/>
    </source>
</evidence>
<evidence type="ECO:0000256" key="9">
    <source>
        <dbReference type="SAM" id="Phobius"/>
    </source>
</evidence>
<dbReference type="SUPFAM" id="SSF103088">
    <property type="entry name" value="OmpA-like"/>
    <property type="match status" value="1"/>
</dbReference>
<dbReference type="EMBL" id="JANIBC010000005">
    <property type="protein sequence ID" value="MCQ8185512.1"/>
    <property type="molecule type" value="Genomic_DNA"/>
</dbReference>
<dbReference type="RefSeq" id="WP_256619400.1">
    <property type="nucleotide sequence ID" value="NZ_JANIBC010000005.1"/>
</dbReference>
<dbReference type="CDD" id="cd07185">
    <property type="entry name" value="OmpA_C-like"/>
    <property type="match status" value="1"/>
</dbReference>
<feature type="region of interest" description="Disordered" evidence="8">
    <location>
        <begin position="62"/>
        <end position="99"/>
    </location>
</feature>
<dbReference type="PROSITE" id="PS51123">
    <property type="entry name" value="OMPA_2"/>
    <property type="match status" value="1"/>
</dbReference>
<evidence type="ECO:0000256" key="7">
    <source>
        <dbReference type="PROSITE-ProRule" id="PRU00473"/>
    </source>
</evidence>
<dbReference type="PANTHER" id="PTHR30329:SF21">
    <property type="entry name" value="LIPOPROTEIN YIAD-RELATED"/>
    <property type="match status" value="1"/>
</dbReference>
<dbReference type="PANTHER" id="PTHR30329">
    <property type="entry name" value="STATOR ELEMENT OF FLAGELLAR MOTOR COMPLEX"/>
    <property type="match status" value="1"/>
</dbReference>
<keyword evidence="3" id="KW-1003">Cell membrane</keyword>
<evidence type="ECO:0000256" key="6">
    <source>
        <dbReference type="ARBA" id="ARBA00023136"/>
    </source>
</evidence>
<proteinExistence type="inferred from homology"/>
<dbReference type="InterPro" id="IPR006665">
    <property type="entry name" value="OmpA-like"/>
</dbReference>
<dbReference type="InterPro" id="IPR050330">
    <property type="entry name" value="Bact_OuterMem_StrucFunc"/>
</dbReference>
<sequence>MAGRRSDDNGMNSGIWKMVYADFTTAMMAFFLILWLANTATDAERDLLADYFNPISISRDSSGTDGVLSGRANDKDGVQTNDQAQDDAPLPMGADTDTMTATGPSLMDDVLEGSGDSGAEAGLAALEQKLKLALETRVDPLGLQDVVYIERRSDAVYIQIHDDRAFNMFGVGQAALSPEAQEIFKALGEALRTVPNVVRIAGHTDASGFRTGGRGNWELSSERANAARRVLEEAGLQSDRVEAVEGRGARELAIPSRPEDPKNRRITISVHADVAASGDLLFSPVN</sequence>